<dbReference type="InParanoid" id="W2RMV4"/>
<dbReference type="EMBL" id="KB822723">
    <property type="protein sequence ID" value="ETN37797.1"/>
    <property type="molecule type" value="Genomic_DNA"/>
</dbReference>
<evidence type="ECO:0000256" key="3">
    <source>
        <dbReference type="ARBA" id="ARBA00022840"/>
    </source>
</evidence>
<dbReference type="Gene3D" id="3.40.50.300">
    <property type="entry name" value="P-loop containing nucleotide triphosphate hydrolases"/>
    <property type="match status" value="2"/>
</dbReference>
<feature type="compositionally biased region" description="Low complexity" evidence="4">
    <location>
        <begin position="846"/>
        <end position="862"/>
    </location>
</feature>
<evidence type="ECO:0000259" key="6">
    <source>
        <dbReference type="PROSITE" id="PS51194"/>
    </source>
</evidence>
<dbReference type="CDD" id="cd18793">
    <property type="entry name" value="SF2_C_SNF"/>
    <property type="match status" value="1"/>
</dbReference>
<feature type="compositionally biased region" description="Polar residues" evidence="4">
    <location>
        <begin position="876"/>
        <end position="886"/>
    </location>
</feature>
<dbReference type="RefSeq" id="XP_008719966.1">
    <property type="nucleotide sequence ID" value="XM_008721744.1"/>
</dbReference>
<dbReference type="InterPro" id="IPR001650">
    <property type="entry name" value="Helicase_C-like"/>
</dbReference>
<dbReference type="GO" id="GO:0005524">
    <property type="term" value="F:ATP binding"/>
    <property type="evidence" value="ECO:0007669"/>
    <property type="project" value="UniProtKB-KW"/>
</dbReference>
<dbReference type="InterPro" id="IPR000330">
    <property type="entry name" value="SNF2_N"/>
</dbReference>
<protein>
    <recommendedName>
        <fullName evidence="9">Helicase ATP-binding domain-containing protein</fullName>
    </recommendedName>
</protein>
<dbReference type="Proteomes" id="UP000030752">
    <property type="component" value="Unassembled WGS sequence"/>
</dbReference>
<dbReference type="GO" id="GO:0016787">
    <property type="term" value="F:hydrolase activity"/>
    <property type="evidence" value="ECO:0007669"/>
    <property type="project" value="UniProtKB-KW"/>
</dbReference>
<organism evidence="7 8">
    <name type="scientific">Cyphellophora europaea (strain CBS 101466)</name>
    <name type="common">Phialophora europaea</name>
    <dbReference type="NCBI Taxonomy" id="1220924"/>
    <lineage>
        <taxon>Eukaryota</taxon>
        <taxon>Fungi</taxon>
        <taxon>Dikarya</taxon>
        <taxon>Ascomycota</taxon>
        <taxon>Pezizomycotina</taxon>
        <taxon>Eurotiomycetes</taxon>
        <taxon>Chaetothyriomycetidae</taxon>
        <taxon>Chaetothyriales</taxon>
        <taxon>Cyphellophoraceae</taxon>
        <taxon>Cyphellophora</taxon>
    </lineage>
</organism>
<dbReference type="Pfam" id="PF00271">
    <property type="entry name" value="Helicase_C"/>
    <property type="match status" value="1"/>
</dbReference>
<dbReference type="GO" id="GO:0006281">
    <property type="term" value="P:DNA repair"/>
    <property type="evidence" value="ECO:0007669"/>
    <property type="project" value="TreeGrafter"/>
</dbReference>
<dbReference type="GeneID" id="19974759"/>
<dbReference type="SUPFAM" id="SSF52540">
    <property type="entry name" value="P-loop containing nucleoside triphosphate hydrolases"/>
    <property type="match status" value="2"/>
</dbReference>
<dbReference type="InterPro" id="IPR050628">
    <property type="entry name" value="SNF2_RAD54_helicase_TF"/>
</dbReference>
<dbReference type="PROSITE" id="PS51194">
    <property type="entry name" value="HELICASE_CTER"/>
    <property type="match status" value="1"/>
</dbReference>
<dbReference type="GO" id="GO:0008094">
    <property type="term" value="F:ATP-dependent activity, acting on DNA"/>
    <property type="evidence" value="ECO:0007669"/>
    <property type="project" value="TreeGrafter"/>
</dbReference>
<feature type="domain" description="Helicase C-terminal" evidence="6">
    <location>
        <begin position="926"/>
        <end position="1070"/>
    </location>
</feature>
<keyword evidence="3" id="KW-0067">ATP-binding</keyword>
<dbReference type="GO" id="GO:0005634">
    <property type="term" value="C:nucleus"/>
    <property type="evidence" value="ECO:0007669"/>
    <property type="project" value="TreeGrafter"/>
</dbReference>
<name>W2RMV4_CYPE1</name>
<dbReference type="OrthoDB" id="2801544at2759"/>
<evidence type="ECO:0000313" key="7">
    <source>
        <dbReference type="EMBL" id="ETN37797.1"/>
    </source>
</evidence>
<evidence type="ECO:0000259" key="5">
    <source>
        <dbReference type="PROSITE" id="PS51192"/>
    </source>
</evidence>
<dbReference type="PROSITE" id="PS51192">
    <property type="entry name" value="HELICASE_ATP_BIND_1"/>
    <property type="match status" value="1"/>
</dbReference>
<dbReference type="SMART" id="SM00490">
    <property type="entry name" value="HELICc"/>
    <property type="match status" value="1"/>
</dbReference>
<evidence type="ECO:0008006" key="9">
    <source>
        <dbReference type="Google" id="ProtNLM"/>
    </source>
</evidence>
<dbReference type="Pfam" id="PF00176">
    <property type="entry name" value="SNF2-rel_dom"/>
    <property type="match status" value="1"/>
</dbReference>
<dbReference type="HOGENOM" id="CLU_003233_0_1_1"/>
<keyword evidence="1" id="KW-0547">Nucleotide-binding</keyword>
<feature type="compositionally biased region" description="Basic and acidic residues" evidence="4">
    <location>
        <begin position="832"/>
        <end position="842"/>
    </location>
</feature>
<dbReference type="VEuPathDB" id="FungiDB:HMPREF1541_07420"/>
<evidence type="ECO:0000256" key="1">
    <source>
        <dbReference type="ARBA" id="ARBA00022741"/>
    </source>
</evidence>
<gene>
    <name evidence="7" type="ORF">HMPREF1541_07420</name>
</gene>
<keyword evidence="8" id="KW-1185">Reference proteome</keyword>
<dbReference type="AlphaFoldDB" id="W2RMV4"/>
<evidence type="ECO:0000313" key="8">
    <source>
        <dbReference type="Proteomes" id="UP000030752"/>
    </source>
</evidence>
<dbReference type="InterPro" id="IPR049730">
    <property type="entry name" value="SNF2/RAD54-like_C"/>
</dbReference>
<proteinExistence type="predicted"/>
<evidence type="ECO:0000256" key="4">
    <source>
        <dbReference type="SAM" id="MobiDB-lite"/>
    </source>
</evidence>
<feature type="region of interest" description="Disordered" evidence="4">
    <location>
        <begin position="832"/>
        <end position="896"/>
    </location>
</feature>
<accession>W2RMV4</accession>
<dbReference type="PANTHER" id="PTHR45626">
    <property type="entry name" value="TRANSCRIPTION TERMINATION FACTOR 2-RELATED"/>
    <property type="match status" value="1"/>
</dbReference>
<reference evidence="7 8" key="1">
    <citation type="submission" date="2013-03" db="EMBL/GenBank/DDBJ databases">
        <title>The Genome Sequence of Phialophora europaea CBS 101466.</title>
        <authorList>
            <consortium name="The Broad Institute Genomics Platform"/>
            <person name="Cuomo C."/>
            <person name="de Hoog S."/>
            <person name="Gorbushina A."/>
            <person name="Walker B."/>
            <person name="Young S.K."/>
            <person name="Zeng Q."/>
            <person name="Gargeya S."/>
            <person name="Fitzgerald M."/>
            <person name="Haas B."/>
            <person name="Abouelleil A."/>
            <person name="Allen A.W."/>
            <person name="Alvarado L."/>
            <person name="Arachchi H.M."/>
            <person name="Berlin A.M."/>
            <person name="Chapman S.B."/>
            <person name="Gainer-Dewar J."/>
            <person name="Goldberg J."/>
            <person name="Griggs A."/>
            <person name="Gujja S."/>
            <person name="Hansen M."/>
            <person name="Howarth C."/>
            <person name="Imamovic A."/>
            <person name="Ireland A."/>
            <person name="Larimer J."/>
            <person name="McCowan C."/>
            <person name="Murphy C."/>
            <person name="Pearson M."/>
            <person name="Poon T.W."/>
            <person name="Priest M."/>
            <person name="Roberts A."/>
            <person name="Saif S."/>
            <person name="Shea T."/>
            <person name="Sisk P."/>
            <person name="Sykes S."/>
            <person name="Wortman J."/>
            <person name="Nusbaum C."/>
            <person name="Birren B."/>
        </authorList>
    </citation>
    <scope>NUCLEOTIDE SEQUENCE [LARGE SCALE GENOMIC DNA]</scope>
    <source>
        <strain evidence="7 8">CBS 101466</strain>
    </source>
</reference>
<sequence>MAPPGTTLDSNGFYLGPSTIIDREMCAPTPESITDDPGSEAEPPSAASPRTPVNAEIRASHGHSTKLIAFGSFRLSRNDTDRREWQIQDGSVSLPFPPAVLVESQRRGWLRLEVVEHVSHPDFATCRIYLLPEDVDRSIRASPKPFRKVIKWLIPFVDISPAGWTAEWHEQIPPHKYGLPSADQEESLFYIFNTLDSPTVHDFDGSSYARDAMDHLLGDSVGGLITKLYPYQKRSVASMLRREESPVKSQDARKPQYIDLEGNKFYMDVFEGVVVRHSQLYVEPRGGILAETMGYGKTLACIALILATRGFYPRVPEARIERSETPLYPTTPSLLSMAARSLRHKGLPWKAELHALRAQGYHYDKCLEELQKYQREFGEPIFHPTTPGRKASKRESERTLRLCNATLVIVPPNLIVQWQHEIRKHTEAGALDVLVIDMSTKKIPDWDVLVAYDIVLISKNRLDQEYRDDDLNQGKRFKGSDRVSSSLTEVRWLRVICDEGHSFASSTARTRTMAMLDKLSIERRWIISGTPSSSLIGVDVNLAADETRRGRRRDSMEQALEQRRLPDSAKQEEKDMDRLRLIVVNFLKVQPWANQKGADQASWRKYLSPFDADGNRRCAPGLRPLLQSLMVRHRIRDIDLDVTLPPLHNNTVYLEPSYYDKLALNMFILVLTSNAITSERTDEDYMHHPKNRKNLDLLISNLRQSTFHWVGFTEEQIQETLKVCNNYFDQHLDTLSDADACLLTQAIMHAEHASGDPGWRAFSKLHEIGVYVEHFPQEAARAWSLHGQGGNSLLMGTVQAREAQKYVHSHLHEPDPASGLVGAGMRAMIDAHRRAAEEESQKSKSTKPGATTATASGAQQPPGVSEEPKVRPSLSKPLSSTTNKSPSPRKRALSSPTAAAASSSIAANPVLAAPKITGFTSAKLTYLCTSLLSLPPQTKSLIFYDANNTAFWLAEALELLGIPFLIYSNTLPPSTRAKYLSMFNTESRWRVLLMDLKQASTGLHVASASRVWIVTPIWRREVEAQAIKRAHRIGQTREVHVETLVLRGTIEERLWRRRKGVTEAEVRRLAAVAGGGAAGAGSTAAQSIGSGGWLEDDGVVGIIKNEGFLDLAQGQNGDGTEAACRLEAAVPLFLRQQEGDADERAALGGDGEEAAVGQPRERERKRRKNKSVVSFVDVPSASGVAPPTPPESSHGYRSIFGGVGVGVGVGAGVGVDARAERLEVPGQASVGQKSVGFVIEVPGGQSQRQE</sequence>
<keyword evidence="2" id="KW-0378">Hydrolase</keyword>
<evidence type="ECO:0000256" key="2">
    <source>
        <dbReference type="ARBA" id="ARBA00022801"/>
    </source>
</evidence>
<feature type="domain" description="Helicase ATP-binding" evidence="5">
    <location>
        <begin position="406"/>
        <end position="549"/>
    </location>
</feature>
<dbReference type="InterPro" id="IPR014001">
    <property type="entry name" value="Helicase_ATP-bd"/>
</dbReference>
<feature type="region of interest" description="Disordered" evidence="4">
    <location>
        <begin position="547"/>
        <end position="572"/>
    </location>
</feature>
<dbReference type="STRING" id="1220924.W2RMV4"/>
<dbReference type="eggNOG" id="KOG0298">
    <property type="taxonomic scope" value="Eukaryota"/>
</dbReference>
<feature type="region of interest" description="Disordered" evidence="4">
    <location>
        <begin position="1144"/>
        <end position="1171"/>
    </location>
</feature>
<dbReference type="InterPro" id="IPR027417">
    <property type="entry name" value="P-loop_NTPase"/>
</dbReference>
<dbReference type="eggNOG" id="KOG1001">
    <property type="taxonomic scope" value="Eukaryota"/>
</dbReference>
<dbReference type="SMART" id="SM00487">
    <property type="entry name" value="DEXDc"/>
    <property type="match status" value="1"/>
</dbReference>
<dbReference type="CDD" id="cd18008">
    <property type="entry name" value="DEXDc_SHPRH-like"/>
    <property type="match status" value="1"/>
</dbReference>
<dbReference type="PANTHER" id="PTHR45626:SF51">
    <property type="entry name" value="SNF2-RELATED DOMAIN-CONTAINING PROTEIN"/>
    <property type="match status" value="1"/>
</dbReference>
<feature type="region of interest" description="Disordered" evidence="4">
    <location>
        <begin position="28"/>
        <end position="51"/>
    </location>
</feature>